<protein>
    <submittedName>
        <fullName evidence="2">Uncharacterized protein</fullName>
    </submittedName>
</protein>
<keyword evidence="1" id="KW-1133">Transmembrane helix</keyword>
<dbReference type="Proteomes" id="UP001056035">
    <property type="component" value="Chromosome"/>
</dbReference>
<proteinExistence type="predicted"/>
<dbReference type="EMBL" id="CP098502">
    <property type="protein sequence ID" value="UTI64192.1"/>
    <property type="molecule type" value="Genomic_DNA"/>
</dbReference>
<feature type="transmembrane region" description="Helical" evidence="1">
    <location>
        <begin position="53"/>
        <end position="73"/>
    </location>
</feature>
<evidence type="ECO:0000256" key="1">
    <source>
        <dbReference type="SAM" id="Phobius"/>
    </source>
</evidence>
<evidence type="ECO:0000313" key="3">
    <source>
        <dbReference type="Proteomes" id="UP001056035"/>
    </source>
</evidence>
<organism evidence="2 3">
    <name type="scientific">Paraconexibacter antarcticus</name>
    <dbReference type="NCBI Taxonomy" id="2949664"/>
    <lineage>
        <taxon>Bacteria</taxon>
        <taxon>Bacillati</taxon>
        <taxon>Actinomycetota</taxon>
        <taxon>Thermoleophilia</taxon>
        <taxon>Solirubrobacterales</taxon>
        <taxon>Paraconexibacteraceae</taxon>
        <taxon>Paraconexibacter</taxon>
    </lineage>
</organism>
<reference evidence="2 3" key="1">
    <citation type="submission" date="2022-06" db="EMBL/GenBank/DDBJ databases">
        <title>Paraconexibacter antarcticus.</title>
        <authorList>
            <person name="Kim C.S."/>
        </authorList>
    </citation>
    <scope>NUCLEOTIDE SEQUENCE [LARGE SCALE GENOMIC DNA]</scope>
    <source>
        <strain evidence="2 3">02-257</strain>
    </source>
</reference>
<dbReference type="RefSeq" id="WP_254570905.1">
    <property type="nucleotide sequence ID" value="NZ_CP098502.1"/>
</dbReference>
<sequence length="74" mass="7542">MLHAFLTIAAEHVEPDKTAFYIGGGALTAWAVILGAIGMTAPDFPKSEGAARGVMAISVLLTIAAMVTVLATAK</sequence>
<keyword evidence="1" id="KW-0472">Membrane</keyword>
<evidence type="ECO:0000313" key="2">
    <source>
        <dbReference type="EMBL" id="UTI64192.1"/>
    </source>
</evidence>
<keyword evidence="1" id="KW-0812">Transmembrane</keyword>
<accession>A0ABY5DT04</accession>
<name>A0ABY5DT04_9ACTN</name>
<keyword evidence="3" id="KW-1185">Reference proteome</keyword>
<feature type="transmembrane region" description="Helical" evidence="1">
    <location>
        <begin position="20"/>
        <end position="41"/>
    </location>
</feature>
<gene>
    <name evidence="2" type="ORF">NBH00_22995</name>
</gene>